<dbReference type="SUPFAM" id="SSF143865">
    <property type="entry name" value="CorA soluble domain-like"/>
    <property type="match status" value="1"/>
</dbReference>
<dbReference type="InterPro" id="IPR045863">
    <property type="entry name" value="CorA_TM1_TM2"/>
</dbReference>
<comment type="similarity">
    <text evidence="2">Belongs to the CorA metal ion transporter (MIT) (TC 1.A.35) family.</text>
</comment>
<dbReference type="GO" id="GO:0016020">
    <property type="term" value="C:membrane"/>
    <property type="evidence" value="ECO:0007669"/>
    <property type="project" value="UniProtKB-SubCell"/>
</dbReference>
<evidence type="ECO:0000256" key="3">
    <source>
        <dbReference type="ARBA" id="ARBA00022692"/>
    </source>
</evidence>
<name>A0A1B9F502_9BACT</name>
<reference evidence="7 8" key="1">
    <citation type="submission" date="2016-06" db="EMBL/GenBank/DDBJ databases">
        <title>Respiratory ammonification of nitrate coupled to the oxidation of elemental sulfur in deep-sea autotrophic thermophilic bacteria.</title>
        <authorList>
            <person name="Slobodkina G.B."/>
            <person name="Mardanov A.V."/>
            <person name="Ravin N.V."/>
            <person name="Frolova A.A."/>
            <person name="Viryasiv M.B."/>
            <person name="Chernyh N.A."/>
            <person name="Bonch-Osmolovskaya E.A."/>
            <person name="Slobodkin A.I."/>
        </authorList>
    </citation>
    <scope>NUCLEOTIDE SEQUENCE [LARGE SCALE GENOMIC DNA]</scope>
    <source>
        <strain evidence="7 8">S69</strain>
    </source>
</reference>
<keyword evidence="4 6" id="KW-1133">Transmembrane helix</keyword>
<dbReference type="PANTHER" id="PTHR47891:SF2">
    <property type="entry name" value="MAGNESIUM AND COBALT TRANSPORTER"/>
    <property type="match status" value="1"/>
</dbReference>
<keyword evidence="3 6" id="KW-0812">Transmembrane</keyword>
<dbReference type="AlphaFoldDB" id="A0A1B9F502"/>
<evidence type="ECO:0000256" key="1">
    <source>
        <dbReference type="ARBA" id="ARBA00004141"/>
    </source>
</evidence>
<dbReference type="EMBL" id="MAGO01000007">
    <property type="protein sequence ID" value="OCC15010.1"/>
    <property type="molecule type" value="Genomic_DNA"/>
</dbReference>
<dbReference type="SUPFAM" id="SSF144083">
    <property type="entry name" value="Magnesium transport protein CorA, transmembrane region"/>
    <property type="match status" value="1"/>
</dbReference>
<dbReference type="InterPro" id="IPR047199">
    <property type="entry name" value="CorA-like"/>
</dbReference>
<protein>
    <submittedName>
        <fullName evidence="7">Magnesium and cobalt transport protein CorA</fullName>
    </submittedName>
</protein>
<evidence type="ECO:0000256" key="4">
    <source>
        <dbReference type="ARBA" id="ARBA00022989"/>
    </source>
</evidence>
<feature type="transmembrane region" description="Helical" evidence="6">
    <location>
        <begin position="264"/>
        <end position="284"/>
    </location>
</feature>
<evidence type="ECO:0000256" key="6">
    <source>
        <dbReference type="SAM" id="Phobius"/>
    </source>
</evidence>
<dbReference type="CDD" id="cd12827">
    <property type="entry name" value="EcCorA_ZntB-like_u2"/>
    <property type="match status" value="1"/>
</dbReference>
<evidence type="ECO:0000313" key="7">
    <source>
        <dbReference type="EMBL" id="OCC15010.1"/>
    </source>
</evidence>
<gene>
    <name evidence="7" type="ORF">DBT_1496</name>
</gene>
<comment type="subcellular location">
    <subcellularLocation>
        <location evidence="1">Membrane</location>
        <topology evidence="1">Multi-pass membrane protein</topology>
    </subcellularLocation>
</comment>
<evidence type="ECO:0000256" key="5">
    <source>
        <dbReference type="ARBA" id="ARBA00023136"/>
    </source>
</evidence>
<keyword evidence="8" id="KW-1185">Reference proteome</keyword>
<dbReference type="InterPro" id="IPR002523">
    <property type="entry name" value="MgTranspt_CorA/ZnTranspt_ZntB"/>
</dbReference>
<dbReference type="PANTHER" id="PTHR47891">
    <property type="entry name" value="TRANSPORTER-RELATED"/>
    <property type="match status" value="1"/>
</dbReference>
<feature type="transmembrane region" description="Helical" evidence="6">
    <location>
        <begin position="296"/>
        <end position="316"/>
    </location>
</feature>
<sequence>MASFLNGGAFVLQILKQNGRVIEQCEDLDEGCWINLVAPTEEELKEVQNRLPVLPEFLSYPLDEEETSRIEREEDQVLIIIKIPDPRHEGDFVRYETIPLGIILIEGIIITVCLKETVLLDDLFSGRSALSGLLCDPARFIFHIFLKAAALFLRHLRMIDRLTSEYEKELHRSLRNQELVKLLNLEKSLVYFNTSLRANDLVMARLQSGRYIPITEENEDILEDALIENQQAIEMAKIYSDILSGMMDAYASVISNNLNIVMKFLTSVTIILSLPTLVASVYGMNVALPFQDSPHAFAIIMGFSLVLSGLVVFIFIRKKML</sequence>
<dbReference type="GO" id="GO:0046873">
    <property type="term" value="F:metal ion transmembrane transporter activity"/>
    <property type="evidence" value="ECO:0007669"/>
    <property type="project" value="InterPro"/>
</dbReference>
<dbReference type="Gene3D" id="1.20.58.340">
    <property type="entry name" value="Magnesium transport protein CorA, transmembrane region"/>
    <property type="match status" value="2"/>
</dbReference>
<dbReference type="PATRIC" id="fig|1156395.6.peg.1509"/>
<dbReference type="STRING" id="1156395.DBT_1496"/>
<evidence type="ECO:0000313" key="8">
    <source>
        <dbReference type="Proteomes" id="UP000093080"/>
    </source>
</evidence>
<evidence type="ECO:0000256" key="2">
    <source>
        <dbReference type="ARBA" id="ARBA00009765"/>
    </source>
</evidence>
<comment type="caution">
    <text evidence="7">The sequence shown here is derived from an EMBL/GenBank/DDBJ whole genome shotgun (WGS) entry which is preliminary data.</text>
</comment>
<keyword evidence="5 6" id="KW-0472">Membrane</keyword>
<dbReference type="Pfam" id="PF01544">
    <property type="entry name" value="CorA"/>
    <property type="match status" value="1"/>
</dbReference>
<accession>A0A1B9F502</accession>
<organism evidence="7 8">
    <name type="scientific">Dissulfuribacter thermophilus</name>
    <dbReference type="NCBI Taxonomy" id="1156395"/>
    <lineage>
        <taxon>Bacteria</taxon>
        <taxon>Pseudomonadati</taxon>
        <taxon>Thermodesulfobacteriota</taxon>
        <taxon>Dissulfuribacteria</taxon>
        <taxon>Dissulfuribacterales</taxon>
        <taxon>Dissulfuribacteraceae</taxon>
        <taxon>Dissulfuribacter</taxon>
    </lineage>
</organism>
<dbReference type="Proteomes" id="UP000093080">
    <property type="component" value="Unassembled WGS sequence"/>
</dbReference>
<dbReference type="Gene3D" id="3.30.460.20">
    <property type="entry name" value="CorA soluble domain-like"/>
    <property type="match status" value="1"/>
</dbReference>
<dbReference type="InterPro" id="IPR045861">
    <property type="entry name" value="CorA_cytoplasmic_dom"/>
</dbReference>
<proteinExistence type="inferred from homology"/>